<keyword evidence="2" id="KW-1133">Transmembrane helix</keyword>
<dbReference type="AlphaFoldDB" id="X1CT92"/>
<feature type="region of interest" description="Disordered" evidence="1">
    <location>
        <begin position="31"/>
        <end position="58"/>
    </location>
</feature>
<reference evidence="3" key="1">
    <citation type="journal article" date="2014" name="Front. Microbiol.">
        <title>High frequency of phylogenetically diverse reductive dehalogenase-homologous genes in deep subseafloor sedimentary metagenomes.</title>
        <authorList>
            <person name="Kawai M."/>
            <person name="Futagami T."/>
            <person name="Toyoda A."/>
            <person name="Takaki Y."/>
            <person name="Nishi S."/>
            <person name="Hori S."/>
            <person name="Arai W."/>
            <person name="Tsubouchi T."/>
            <person name="Morono Y."/>
            <person name="Uchiyama I."/>
            <person name="Ito T."/>
            <person name="Fujiyama A."/>
            <person name="Inagaki F."/>
            <person name="Takami H."/>
        </authorList>
    </citation>
    <scope>NUCLEOTIDE SEQUENCE</scope>
    <source>
        <strain evidence="3">Expedition CK06-06</strain>
    </source>
</reference>
<feature type="transmembrane region" description="Helical" evidence="2">
    <location>
        <begin position="6"/>
        <end position="24"/>
    </location>
</feature>
<organism evidence="3">
    <name type="scientific">marine sediment metagenome</name>
    <dbReference type="NCBI Taxonomy" id="412755"/>
    <lineage>
        <taxon>unclassified sequences</taxon>
        <taxon>metagenomes</taxon>
        <taxon>ecological metagenomes</taxon>
    </lineage>
</organism>
<evidence type="ECO:0000313" key="3">
    <source>
        <dbReference type="EMBL" id="GAH10987.1"/>
    </source>
</evidence>
<name>X1CT92_9ZZZZ</name>
<dbReference type="EMBL" id="BART01031130">
    <property type="protein sequence ID" value="GAH10987.1"/>
    <property type="molecule type" value="Genomic_DNA"/>
</dbReference>
<evidence type="ECO:0000256" key="1">
    <source>
        <dbReference type="SAM" id="MobiDB-lite"/>
    </source>
</evidence>
<accession>X1CT92</accession>
<evidence type="ECO:0000256" key="2">
    <source>
        <dbReference type="SAM" id="Phobius"/>
    </source>
</evidence>
<gene>
    <name evidence="3" type="ORF">S01H4_54138</name>
</gene>
<keyword evidence="2" id="KW-0472">Membrane</keyword>
<sequence length="58" mass="5943">TPEPEPVIALITPLGILASFIHLMNAKGESGASEGNFATTVHPDANAPPTFQARSSIG</sequence>
<proteinExistence type="predicted"/>
<comment type="caution">
    <text evidence="3">The sequence shown here is derived from an EMBL/GenBank/DDBJ whole genome shotgun (WGS) entry which is preliminary data.</text>
</comment>
<keyword evidence="2" id="KW-0812">Transmembrane</keyword>
<protein>
    <submittedName>
        <fullName evidence="3">Uncharacterized protein</fullName>
    </submittedName>
</protein>
<feature type="non-terminal residue" evidence="3">
    <location>
        <position position="1"/>
    </location>
</feature>